<evidence type="ECO:0008006" key="6">
    <source>
        <dbReference type="Google" id="ProtNLM"/>
    </source>
</evidence>
<evidence type="ECO:0000256" key="1">
    <source>
        <dbReference type="SAM" id="Coils"/>
    </source>
</evidence>
<organism evidence="4 5">
    <name type="scientific">Colwellia asteriadis</name>
    <dbReference type="NCBI Taxonomy" id="517723"/>
    <lineage>
        <taxon>Bacteria</taxon>
        <taxon>Pseudomonadati</taxon>
        <taxon>Pseudomonadota</taxon>
        <taxon>Gammaproteobacteria</taxon>
        <taxon>Alteromonadales</taxon>
        <taxon>Colwelliaceae</taxon>
        <taxon>Colwellia</taxon>
    </lineage>
</organism>
<keyword evidence="3" id="KW-0472">Membrane</keyword>
<gene>
    <name evidence="4" type="ORF">GCM10009111_07120</name>
</gene>
<keyword evidence="3" id="KW-1133">Transmembrane helix</keyword>
<protein>
    <recommendedName>
        <fullName evidence="6">Heme biosynthesis operon protein HemX</fullName>
    </recommendedName>
</protein>
<feature type="coiled-coil region" evidence="1">
    <location>
        <begin position="135"/>
        <end position="166"/>
    </location>
</feature>
<dbReference type="EMBL" id="BAAAFA010000002">
    <property type="protein sequence ID" value="GAA0812746.1"/>
    <property type="molecule type" value="Genomic_DNA"/>
</dbReference>
<proteinExistence type="predicted"/>
<feature type="compositionally biased region" description="Polar residues" evidence="2">
    <location>
        <begin position="60"/>
        <end position="69"/>
    </location>
</feature>
<feature type="region of interest" description="Disordered" evidence="2">
    <location>
        <begin position="1"/>
        <end position="69"/>
    </location>
</feature>
<feature type="compositionally biased region" description="Polar residues" evidence="2">
    <location>
        <begin position="26"/>
        <end position="45"/>
    </location>
</feature>
<dbReference type="InterPro" id="IPR024930">
    <property type="entry name" value="Skp_dom_sf"/>
</dbReference>
<dbReference type="PANTHER" id="PTHR38043:SF1">
    <property type="entry name" value="PROTEIN HEMX"/>
    <property type="match status" value="1"/>
</dbReference>
<name>A0ABP3WD14_9GAMM</name>
<keyword evidence="3" id="KW-0812">Transmembrane</keyword>
<dbReference type="Pfam" id="PF04375">
    <property type="entry name" value="HemX"/>
    <property type="match status" value="1"/>
</dbReference>
<evidence type="ECO:0000313" key="5">
    <source>
        <dbReference type="Proteomes" id="UP001500021"/>
    </source>
</evidence>
<dbReference type="PANTHER" id="PTHR38043">
    <property type="entry name" value="PROTEIN HEMX"/>
    <property type="match status" value="1"/>
</dbReference>
<feature type="region of interest" description="Disordered" evidence="2">
    <location>
        <begin position="421"/>
        <end position="444"/>
    </location>
</feature>
<evidence type="ECO:0000256" key="3">
    <source>
        <dbReference type="SAM" id="Phobius"/>
    </source>
</evidence>
<dbReference type="Proteomes" id="UP001500021">
    <property type="component" value="Unassembled WGS sequence"/>
</dbReference>
<evidence type="ECO:0000256" key="2">
    <source>
        <dbReference type="SAM" id="MobiDB-lite"/>
    </source>
</evidence>
<dbReference type="InterPro" id="IPR007470">
    <property type="entry name" value="HemX"/>
</dbReference>
<dbReference type="SUPFAM" id="SSF111384">
    <property type="entry name" value="OmpH-like"/>
    <property type="match status" value="1"/>
</dbReference>
<feature type="transmembrane region" description="Helical" evidence="3">
    <location>
        <begin position="78"/>
        <end position="99"/>
    </location>
</feature>
<comment type="caution">
    <text evidence="4">The sequence shown here is derived from an EMBL/GenBank/DDBJ whole genome shotgun (WGS) entry which is preliminary data.</text>
</comment>
<dbReference type="RefSeq" id="WP_343815077.1">
    <property type="nucleotide sequence ID" value="NZ_BAAAFA010000002.1"/>
</dbReference>
<keyword evidence="1" id="KW-0175">Coiled coil</keyword>
<evidence type="ECO:0000313" key="4">
    <source>
        <dbReference type="EMBL" id="GAA0812746.1"/>
    </source>
</evidence>
<accession>A0ABP3WD14</accession>
<sequence>MLDKDKPTQSKASDSATDKKTLVVENKTNTAQSSTSPEKNQSKQRTTAKTKTADKKPAASTVQPSRSAVTPKQKISKLAIFALLIALLSIAASVGHYFWQEQQSSLHATNQNAQTTQALQDHKQQLESSLGTALSQQLQTQLQKQQQEFSRQLQQYNQQNQAANQAELAQFNDKITRLEKSLKQRDPSDWLIHESEYLIRVAARTMWLEQDTRAAISLLKEADSRLEELKQPKFLPIRSLIRQDIEALALMPTLDTQNAILHLMALNKQVASLPLAKVNVPQANDAFTKQDLELSNDISDWQSNLGKTWQRFFNDFIVVRRRTGNIEPLMAPGQQQNLKQNLSLKIQLAQWSASEHKPEIYKQTLLDIQEWLKQFFDMTSTVNQNFYSAVEAAKKHVIDYNYPSHLDSLTAIKQLLNESAVAPEPEQVEPEAIKADAANDEGTL</sequence>
<reference evidence="5" key="1">
    <citation type="journal article" date="2019" name="Int. J. Syst. Evol. Microbiol.">
        <title>The Global Catalogue of Microorganisms (GCM) 10K type strain sequencing project: providing services to taxonomists for standard genome sequencing and annotation.</title>
        <authorList>
            <consortium name="The Broad Institute Genomics Platform"/>
            <consortium name="The Broad Institute Genome Sequencing Center for Infectious Disease"/>
            <person name="Wu L."/>
            <person name="Ma J."/>
        </authorList>
    </citation>
    <scope>NUCLEOTIDE SEQUENCE [LARGE SCALE GENOMIC DNA]</scope>
    <source>
        <strain evidence="5">JCM 15608</strain>
    </source>
</reference>
<keyword evidence="5" id="KW-1185">Reference proteome</keyword>